<dbReference type="Pfam" id="PF07751">
    <property type="entry name" value="Abi_2"/>
    <property type="match status" value="1"/>
</dbReference>
<name>A0AAW6A568_LACPA</name>
<evidence type="ECO:0000313" key="4">
    <source>
        <dbReference type="Proteomes" id="UP001212327"/>
    </source>
</evidence>
<dbReference type="RefSeq" id="WP_115652336.1">
    <property type="nucleotide sequence ID" value="NZ_CP050500.1"/>
</dbReference>
<accession>A0AAW6A568</accession>
<dbReference type="EMBL" id="JAQLSF010000001">
    <property type="protein sequence ID" value="MDB1564788.1"/>
    <property type="molecule type" value="Genomic_DNA"/>
</dbReference>
<dbReference type="EMBL" id="CP050500">
    <property type="protein sequence ID" value="QOP55125.1"/>
    <property type="molecule type" value="Genomic_DNA"/>
</dbReference>
<evidence type="ECO:0000313" key="3">
    <source>
        <dbReference type="Proteomes" id="UP000593972"/>
    </source>
</evidence>
<organism evidence="1 4">
    <name type="scientific">Lacticaseibacillus paracasei</name>
    <name type="common">Lactobacillus paracasei</name>
    <dbReference type="NCBI Taxonomy" id="1597"/>
    <lineage>
        <taxon>Bacteria</taxon>
        <taxon>Bacillati</taxon>
        <taxon>Bacillota</taxon>
        <taxon>Bacilli</taxon>
        <taxon>Lactobacillales</taxon>
        <taxon>Lactobacillaceae</taxon>
        <taxon>Lacticaseibacillus</taxon>
    </lineage>
</organism>
<reference evidence="1 4" key="2">
    <citation type="submission" date="2023-01" db="EMBL/GenBank/DDBJ databases">
        <title>Complete genome sequence of Lacticaseibacillus paracasei SRCM217440 isolated from Makgeolli.</title>
        <authorList>
            <person name="Yang H.-G."/>
            <person name="Jeong S.-J."/>
            <person name="Ha G.-S."/>
            <person name="Yang H.-J."/>
            <person name="Jeong D.-Y."/>
        </authorList>
    </citation>
    <scope>NUCLEOTIDE SEQUENCE [LARGE SCALE GENOMIC DNA]</scope>
    <source>
        <strain evidence="1 4">SRCM217440</strain>
    </source>
</reference>
<evidence type="ECO:0000313" key="1">
    <source>
        <dbReference type="EMBL" id="MDB1564788.1"/>
    </source>
</evidence>
<gene>
    <name evidence="2" type="ORF">HCJ88_04775</name>
    <name evidence="1" type="ORF">PGA78_08545</name>
</gene>
<dbReference type="InterPro" id="IPR011664">
    <property type="entry name" value="Abi_system_AbiD/AbiF-like"/>
</dbReference>
<dbReference type="Proteomes" id="UP000593972">
    <property type="component" value="Chromosome"/>
</dbReference>
<sequence>MRPDKPFKTYLEQVARLADHDIKLVSESEEEVISDLKQYGYYNLVNAYQDRLPHTKAEKFDPPIPFNLLVHIKRIDEILSGILLPLVIHFENTFETSLSYHIAENFGVYHVSHNGVPGYLDSIRYPRINMDPAPTLRKLREYATGMHVKQNKNRETYEEPSHYKVSASLDMYRREHNHVPPWILVNDISFGIASRWYAISNKGIKRQVLNDLNPSTNVSEQERLNLLRLSLKIAQDYRNTIAHGTSILKTRLSYPTSRTELPRSIVRLINNPTIISVNDYALGFGKNDIFSLLLILASHTIGHPSLLSALADLQNLIDPSKDMAITYVNKLVYNDTLGFPPNTHERIKALRNWYENK</sequence>
<dbReference type="AlphaFoldDB" id="A0AAW6A568"/>
<evidence type="ECO:0000313" key="2">
    <source>
        <dbReference type="EMBL" id="QOP55125.1"/>
    </source>
</evidence>
<proteinExistence type="predicted"/>
<reference evidence="2 3" key="1">
    <citation type="submission" date="2020-03" db="EMBL/GenBank/DDBJ databases">
        <title>Complete genome sequence of Lactobacillus paracasei strain NFFJ04, isolated from animal feed.</title>
        <authorList>
            <person name="Jung J.Y."/>
        </authorList>
    </citation>
    <scope>NUCLEOTIDE SEQUENCE [LARGE SCALE GENOMIC DNA]</scope>
    <source>
        <strain evidence="2 3">NFFJ04</strain>
    </source>
</reference>
<protein>
    <submittedName>
        <fullName evidence="1">Abi family protein</fullName>
    </submittedName>
</protein>
<dbReference type="Proteomes" id="UP001212327">
    <property type="component" value="Unassembled WGS sequence"/>
</dbReference>